<dbReference type="Pfam" id="PF00646">
    <property type="entry name" value="F-box"/>
    <property type="match status" value="1"/>
</dbReference>
<organism evidence="2 3">
    <name type="scientific">Orbilia blumenaviensis</name>
    <dbReference type="NCBI Taxonomy" id="1796055"/>
    <lineage>
        <taxon>Eukaryota</taxon>
        <taxon>Fungi</taxon>
        <taxon>Dikarya</taxon>
        <taxon>Ascomycota</taxon>
        <taxon>Pezizomycotina</taxon>
        <taxon>Orbiliomycetes</taxon>
        <taxon>Orbiliales</taxon>
        <taxon>Orbiliaceae</taxon>
        <taxon>Orbilia</taxon>
    </lineage>
</organism>
<accession>A0AAV9UQS9</accession>
<dbReference type="AlphaFoldDB" id="A0AAV9UQS9"/>
<feature type="domain" description="F-box" evidence="1">
    <location>
        <begin position="24"/>
        <end position="55"/>
    </location>
</feature>
<protein>
    <recommendedName>
        <fullName evidence="1">F-box domain-containing protein</fullName>
    </recommendedName>
</protein>
<evidence type="ECO:0000313" key="2">
    <source>
        <dbReference type="EMBL" id="KAK6343581.1"/>
    </source>
</evidence>
<proteinExistence type="predicted"/>
<dbReference type="EMBL" id="JAVHNS010000009">
    <property type="protein sequence ID" value="KAK6343581.1"/>
    <property type="molecule type" value="Genomic_DNA"/>
</dbReference>
<dbReference type="Proteomes" id="UP001373714">
    <property type="component" value="Unassembled WGS sequence"/>
</dbReference>
<evidence type="ECO:0000259" key="1">
    <source>
        <dbReference type="Pfam" id="PF00646"/>
    </source>
</evidence>
<dbReference type="SUPFAM" id="SSF81383">
    <property type="entry name" value="F-box domain"/>
    <property type="match status" value="1"/>
</dbReference>
<comment type="caution">
    <text evidence="2">The sequence shown here is derived from an EMBL/GenBank/DDBJ whole genome shotgun (WGS) entry which is preliminary data.</text>
</comment>
<keyword evidence="3" id="KW-1185">Reference proteome</keyword>
<name>A0AAV9UQS9_9PEZI</name>
<reference evidence="2 3" key="1">
    <citation type="submission" date="2019-10" db="EMBL/GenBank/DDBJ databases">
        <authorList>
            <person name="Palmer J.M."/>
        </authorList>
    </citation>
    <scope>NUCLEOTIDE SEQUENCE [LARGE SCALE GENOMIC DNA]</scope>
    <source>
        <strain evidence="2 3">TWF730</strain>
    </source>
</reference>
<dbReference type="InterPro" id="IPR001810">
    <property type="entry name" value="F-box_dom"/>
</dbReference>
<dbReference type="InterPro" id="IPR036047">
    <property type="entry name" value="F-box-like_dom_sf"/>
</dbReference>
<gene>
    <name evidence="2" type="ORF">TWF730_011171</name>
</gene>
<sequence length="270" mass="31487">MEFIGLDPEADVAASSSGDLKSVFPTELEIQIISNVPFKYWRNIRQVCKRWQAITLLPDILYLPITMQQNLQYLGAEGFKFQIHRAVYEVAEFFGSSTDCNGFRVPERRVRQSISPYLDHQLTIPPMPHTLQQVEFNIAMPPRDDRPGRPGYVFKAFPVPCRNVRKLLLVPNLTDSNKMEISNLNGDQEPTGLTIGEFFYSLEERARVRLGDVFDTMQIRWRVKDPQREWWWKNWNIEPGLYKLVLVSSEKATEQEQVLFEVNYRKNSSI</sequence>
<evidence type="ECO:0000313" key="3">
    <source>
        <dbReference type="Proteomes" id="UP001373714"/>
    </source>
</evidence>